<proteinExistence type="predicted"/>
<protein>
    <submittedName>
        <fullName evidence="1">Uncharacterized protein</fullName>
    </submittedName>
</protein>
<evidence type="ECO:0000313" key="2">
    <source>
        <dbReference type="Proteomes" id="UP001520654"/>
    </source>
</evidence>
<dbReference type="RefSeq" id="WP_229334706.1">
    <property type="nucleotide sequence ID" value="NZ_JAINUL010000001.1"/>
</dbReference>
<sequence length="57" mass="5351">MTGAEITGPVSGDGALAVAVCGSRLTGPVTVGGTGGPVLFGSDDTETGCAGNTVRGR</sequence>
<name>A0ABS8DZ09_9ACTN</name>
<gene>
    <name evidence="1" type="ORF">K7B10_04815</name>
</gene>
<comment type="caution">
    <text evidence="1">The sequence shown here is derived from an EMBL/GenBank/DDBJ whole genome shotgun (WGS) entry which is preliminary data.</text>
</comment>
<evidence type="ECO:0000313" key="1">
    <source>
        <dbReference type="EMBL" id="MCC0094122.1"/>
    </source>
</evidence>
<dbReference type="EMBL" id="JAINUL010000001">
    <property type="protein sequence ID" value="MCC0094122.1"/>
    <property type="molecule type" value="Genomic_DNA"/>
</dbReference>
<accession>A0ABS8DZ09</accession>
<dbReference type="Proteomes" id="UP001520654">
    <property type="component" value="Unassembled WGS sequence"/>
</dbReference>
<keyword evidence="2" id="KW-1185">Reference proteome</keyword>
<organism evidence="1 2">
    <name type="scientific">Streptomyces flavotricini</name>
    <dbReference type="NCBI Taxonomy" id="66888"/>
    <lineage>
        <taxon>Bacteria</taxon>
        <taxon>Bacillati</taxon>
        <taxon>Actinomycetota</taxon>
        <taxon>Actinomycetes</taxon>
        <taxon>Kitasatosporales</taxon>
        <taxon>Streptomycetaceae</taxon>
        <taxon>Streptomyces</taxon>
    </lineage>
</organism>
<reference evidence="1 2" key="1">
    <citation type="submission" date="2021-08" db="EMBL/GenBank/DDBJ databases">
        <title>Genomic Architecture of Streptomyces flavotricini NGL1 and Streptomyces erythrochromogenes HMS4 With Differential Plant Beneficial attributes and laccase production capabilities.</title>
        <authorList>
            <person name="Salwan R."/>
            <person name="Kaur R."/>
            <person name="Sharma V."/>
        </authorList>
    </citation>
    <scope>NUCLEOTIDE SEQUENCE [LARGE SCALE GENOMIC DNA]</scope>
    <source>
        <strain evidence="1 2">NGL1</strain>
    </source>
</reference>